<dbReference type="NCBIfam" id="TIGR03026">
    <property type="entry name" value="NDP-sugDHase"/>
    <property type="match status" value="1"/>
</dbReference>
<dbReference type="GO" id="GO:0003979">
    <property type="term" value="F:UDP-glucose 6-dehydrogenase activity"/>
    <property type="evidence" value="ECO:0007669"/>
    <property type="project" value="UniProtKB-EC"/>
</dbReference>
<feature type="binding site" evidence="9">
    <location>
        <position position="271"/>
    </location>
    <ligand>
        <name>NAD(+)</name>
        <dbReference type="ChEBI" id="CHEBI:57540"/>
    </ligand>
</feature>
<dbReference type="Proteomes" id="UP000053789">
    <property type="component" value="Unassembled WGS sequence"/>
</dbReference>
<dbReference type="SUPFAM" id="SSF48179">
    <property type="entry name" value="6-phosphogluconate dehydrogenase C-terminal domain-like"/>
    <property type="match status" value="1"/>
</dbReference>
<dbReference type="UniPathway" id="UPA00038">
    <property type="reaction ID" value="UER00491"/>
</dbReference>
<feature type="binding site" evidence="9">
    <location>
        <position position="198"/>
    </location>
    <ligand>
        <name>NAD(+)</name>
        <dbReference type="ChEBI" id="CHEBI:57540"/>
    </ligand>
</feature>
<dbReference type="PANTHER" id="PTHR11374:SF3">
    <property type="entry name" value="UDP-GLUCOSE 6-DEHYDROGENASE"/>
    <property type="match status" value="1"/>
</dbReference>
<dbReference type="PIRSF" id="PIRSF500134">
    <property type="entry name" value="UDPglc_DH_bac"/>
    <property type="match status" value="1"/>
</dbReference>
<dbReference type="GO" id="GO:0051287">
    <property type="term" value="F:NAD binding"/>
    <property type="evidence" value="ECO:0007669"/>
    <property type="project" value="InterPro"/>
</dbReference>
<feature type="binding site" evidence="8">
    <location>
        <begin position="371"/>
        <end position="375"/>
    </location>
    <ligand>
        <name>substrate</name>
    </ligand>
</feature>
<gene>
    <name evidence="12" type="ORF">Z519_06537</name>
</gene>
<evidence type="ECO:0000256" key="2">
    <source>
        <dbReference type="ARBA" id="ARBA00006601"/>
    </source>
</evidence>
<feature type="binding site" evidence="9">
    <location>
        <position position="120"/>
    </location>
    <ligand>
        <name>NAD(+)</name>
        <dbReference type="ChEBI" id="CHEBI:57540"/>
    </ligand>
</feature>
<evidence type="ECO:0000313" key="13">
    <source>
        <dbReference type="Proteomes" id="UP000053789"/>
    </source>
</evidence>
<dbReference type="GO" id="GO:0005634">
    <property type="term" value="C:nucleus"/>
    <property type="evidence" value="ECO:0007669"/>
    <property type="project" value="TreeGrafter"/>
</dbReference>
<keyword evidence="5 9" id="KW-0520">NAD</keyword>
<feature type="compositionally biased region" description="Polar residues" evidence="10">
    <location>
        <begin position="533"/>
        <end position="559"/>
    </location>
</feature>
<feature type="binding site" evidence="8">
    <location>
        <position position="379"/>
    </location>
    <ligand>
        <name>substrate</name>
    </ligand>
</feature>
<dbReference type="GO" id="GO:0006024">
    <property type="term" value="P:glycosaminoglycan biosynthetic process"/>
    <property type="evidence" value="ECO:0007669"/>
    <property type="project" value="TreeGrafter"/>
</dbReference>
<evidence type="ECO:0000256" key="4">
    <source>
        <dbReference type="ARBA" id="ARBA00023002"/>
    </source>
</evidence>
<accession>A0A0D2HPB8</accession>
<dbReference type="AlphaFoldDB" id="A0A0D2HPB8"/>
<feature type="binding site" evidence="9">
    <location>
        <position position="238"/>
    </location>
    <ligand>
        <name>NAD(+)</name>
        <dbReference type="ChEBI" id="CHEBI:57540"/>
    </ligand>
</feature>
<dbReference type="InterPro" id="IPR014026">
    <property type="entry name" value="UDP-Glc/GDP-Man_DH_dimer"/>
</dbReference>
<comment type="catalytic activity">
    <reaction evidence="6">
        <text>UDP-alpha-D-glucose + 2 NAD(+) + H2O = UDP-alpha-D-glucuronate + 2 NADH + 3 H(+)</text>
        <dbReference type="Rhea" id="RHEA:23596"/>
        <dbReference type="ChEBI" id="CHEBI:15377"/>
        <dbReference type="ChEBI" id="CHEBI:15378"/>
        <dbReference type="ChEBI" id="CHEBI:57540"/>
        <dbReference type="ChEBI" id="CHEBI:57945"/>
        <dbReference type="ChEBI" id="CHEBI:58052"/>
        <dbReference type="ChEBI" id="CHEBI:58885"/>
        <dbReference type="EC" id="1.1.1.22"/>
    </reaction>
</comment>
<feature type="binding site" evidence="8">
    <location>
        <position position="445"/>
    </location>
    <ligand>
        <name>substrate</name>
    </ligand>
</feature>
<dbReference type="InterPro" id="IPR028356">
    <property type="entry name" value="UDPglc_DH_euk"/>
</dbReference>
<keyword evidence="13" id="KW-1185">Reference proteome</keyword>
<evidence type="ECO:0000256" key="5">
    <source>
        <dbReference type="ARBA" id="ARBA00023027"/>
    </source>
</evidence>
<dbReference type="Pfam" id="PF03721">
    <property type="entry name" value="UDPG_MGDP_dh_N"/>
    <property type="match status" value="2"/>
</dbReference>
<evidence type="ECO:0000313" key="12">
    <source>
        <dbReference type="EMBL" id="KIW92690.1"/>
    </source>
</evidence>
<dbReference type="FunFam" id="3.40.50.720:FF:000032">
    <property type="entry name" value="UDP-glucose 6-dehydrogenase"/>
    <property type="match status" value="1"/>
</dbReference>
<evidence type="ECO:0000256" key="7">
    <source>
        <dbReference type="PIRSR" id="PIRSR500134-1"/>
    </source>
</evidence>
<dbReference type="InterPro" id="IPR014027">
    <property type="entry name" value="UDP-Glc/GDP-Man_DH_C"/>
</dbReference>
<dbReference type="InterPro" id="IPR036291">
    <property type="entry name" value="NAD(P)-bd_dom_sf"/>
</dbReference>
<dbReference type="Pfam" id="PF00984">
    <property type="entry name" value="UDPG_MGDP_dh"/>
    <property type="match status" value="1"/>
</dbReference>
<dbReference type="InterPro" id="IPR036220">
    <property type="entry name" value="UDP-Glc/GDP-Man_DH_C_sf"/>
</dbReference>
<protein>
    <recommendedName>
        <fullName evidence="3">UDP-glucose 6-dehydrogenase</fullName>
        <ecNumber evidence="3">1.1.1.22</ecNumber>
    </recommendedName>
</protein>
<dbReference type="PIRSF" id="PIRSF000124">
    <property type="entry name" value="UDPglc_GDPman_dh"/>
    <property type="match status" value="1"/>
</dbReference>
<evidence type="ECO:0000256" key="6">
    <source>
        <dbReference type="ARBA" id="ARBA00047473"/>
    </source>
</evidence>
<dbReference type="RefSeq" id="XP_016619359.1">
    <property type="nucleotide sequence ID" value="XM_016764277.1"/>
</dbReference>
<feature type="binding site" evidence="8">
    <location>
        <begin position="268"/>
        <end position="271"/>
    </location>
    <ligand>
        <name>substrate</name>
    </ligand>
</feature>
<feature type="binding site" evidence="9">
    <location>
        <position position="385"/>
    </location>
    <ligand>
        <name>NAD(+)</name>
        <dbReference type="ChEBI" id="CHEBI:57540"/>
    </ligand>
</feature>
<reference evidence="12" key="1">
    <citation type="submission" date="2015-01" db="EMBL/GenBank/DDBJ databases">
        <title>The Genome Sequence of Cladophialophora bantiana CBS 173.52.</title>
        <authorList>
            <consortium name="The Broad Institute Genomics Platform"/>
            <person name="Cuomo C."/>
            <person name="de Hoog S."/>
            <person name="Gorbushina A."/>
            <person name="Stielow B."/>
            <person name="Teixiera M."/>
            <person name="Abouelleil A."/>
            <person name="Chapman S.B."/>
            <person name="Priest M."/>
            <person name="Young S.K."/>
            <person name="Wortman J."/>
            <person name="Nusbaum C."/>
            <person name="Birren B."/>
        </authorList>
    </citation>
    <scope>NUCLEOTIDE SEQUENCE [LARGE SCALE GENOMIC DNA]</scope>
    <source>
        <strain evidence="12">CBS 173.52</strain>
    </source>
</reference>
<evidence type="ECO:0000256" key="10">
    <source>
        <dbReference type="SAM" id="MobiDB-lite"/>
    </source>
</evidence>
<feature type="binding site" evidence="8">
    <location>
        <position position="326"/>
    </location>
    <ligand>
        <name>substrate</name>
    </ligand>
</feature>
<proteinExistence type="inferred from homology"/>
<comment type="pathway">
    <text evidence="1">Nucleotide-sugar biosynthesis; UDP-alpha-D-glucuronate biosynthesis; UDP-alpha-D-glucuronate from UDP-alpha-D-glucose: step 1/1.</text>
</comment>
<dbReference type="Gene3D" id="3.40.50.720">
    <property type="entry name" value="NAD(P)-binding Rossmann-like Domain"/>
    <property type="match status" value="2"/>
</dbReference>
<feature type="region of interest" description="Disordered" evidence="10">
    <location>
        <begin position="533"/>
        <end position="563"/>
    </location>
</feature>
<dbReference type="Gene3D" id="1.20.5.100">
    <property type="entry name" value="Cytochrome c1, transmembrane anchor, C-terminal"/>
    <property type="match status" value="1"/>
</dbReference>
<evidence type="ECO:0000259" key="11">
    <source>
        <dbReference type="SMART" id="SM00984"/>
    </source>
</evidence>
<dbReference type="SUPFAM" id="SSF52413">
    <property type="entry name" value="UDP-glucose/GDP-mannose dehydrogenase C-terminal domain"/>
    <property type="match status" value="1"/>
</dbReference>
<dbReference type="EC" id="1.1.1.22" evidence="3"/>
<name>A0A0D2HPB8_CLAB1</name>
<dbReference type="InterPro" id="IPR028357">
    <property type="entry name" value="UDPglc_DH_bac"/>
</dbReference>
<dbReference type="InterPro" id="IPR008927">
    <property type="entry name" value="6-PGluconate_DH-like_C_sf"/>
</dbReference>
<evidence type="ECO:0000256" key="8">
    <source>
        <dbReference type="PIRSR" id="PIRSR500134-2"/>
    </source>
</evidence>
<keyword evidence="4" id="KW-0560">Oxidoreductase</keyword>
<feature type="active site" description="Nucleophile" evidence="7">
    <location>
        <position position="382"/>
    </location>
</feature>
<dbReference type="InterPro" id="IPR017476">
    <property type="entry name" value="UDP-Glc/GDP-Man"/>
</dbReference>
<sequence length="652" mass="70783">MDFAVPSLVGTSDGSSCNDSTGLLTPDSSPLFRPSHPKDSFETRLAHALEEPKRRRLDPPSARAESPFVPSFADLFAPVPSDVRKICVIGAGYVGGPTAAVIALHNPKVGVEVLDRDQRRIERWNSAHLPIHEPGLNKIVRLTRDGAIIKEPGVRKSISDDRNGESDYVSRRGPNLFFTCDTQVSISTADIVFLAVNTPTKITGVGAGRATNMTALDGAVKDVALYAKPGTIIVEKSTVPCGTAQRIRNTLDALRPGVPFEVLSNPEFLSEGTAIKNLMKPDRVIIGSSGTPSGKLAADALASLYAAWIPSSQILQINAWSSELSKLVANAMLAQRISSINSISAICEATGANVEEVAKSIGLDTRIGPQFLKAGLGFGGSCFRKDIASLTYLAESLGLEEVAHYWSQVNSINVMQRNRFARKVLKRFNENLFAKKITLMGFAFKKNTSDARESPAVDVIRTLLDEQPAEIAIFDPYCDEDDMLREINAAVSNTPGFAGETSSVKIYTDPYEACMESNAILIITDCDQFKNSPQRLRGSNASETSPPANNPASTCPSPKQQEDDHLGANFANYRLAPQPDCVANCPDCRSKARGPISTDPVEWARIVYSMREPKWIFDGRGIVDANEMEKLGGVRVDGIGKWRPEDGQKRCW</sequence>
<dbReference type="SUPFAM" id="SSF51735">
    <property type="entry name" value="NAD(P)-binding Rossmann-fold domains"/>
    <property type="match status" value="1"/>
</dbReference>
<evidence type="ECO:0000256" key="9">
    <source>
        <dbReference type="PIRSR" id="PIRSR500134-3"/>
    </source>
</evidence>
<evidence type="ECO:0000256" key="1">
    <source>
        <dbReference type="ARBA" id="ARBA00004701"/>
    </source>
</evidence>
<comment type="similarity">
    <text evidence="2">Belongs to the UDP-glucose/GDP-mannose dehydrogenase family.</text>
</comment>
<dbReference type="GeneID" id="27699465"/>
<dbReference type="GO" id="GO:0006065">
    <property type="term" value="P:UDP-glucuronate biosynthetic process"/>
    <property type="evidence" value="ECO:0007669"/>
    <property type="project" value="UniProtKB-UniPathway"/>
</dbReference>
<dbReference type="InterPro" id="IPR001732">
    <property type="entry name" value="UDP-Glc/GDP-Man_DH_N"/>
</dbReference>
<dbReference type="HOGENOM" id="CLU_023810_7_0_1"/>
<organism evidence="12 13">
    <name type="scientific">Cladophialophora bantiana (strain ATCC 10958 / CBS 173.52 / CDC B-1940 / NIH 8579)</name>
    <name type="common">Xylohypha bantiana</name>
    <dbReference type="NCBI Taxonomy" id="1442370"/>
    <lineage>
        <taxon>Eukaryota</taxon>
        <taxon>Fungi</taxon>
        <taxon>Dikarya</taxon>
        <taxon>Ascomycota</taxon>
        <taxon>Pezizomycotina</taxon>
        <taxon>Eurotiomycetes</taxon>
        <taxon>Chaetothyriomycetidae</taxon>
        <taxon>Chaetothyriales</taxon>
        <taxon>Herpotrichiellaceae</taxon>
        <taxon>Cladophialophora</taxon>
    </lineage>
</organism>
<dbReference type="GO" id="GO:0000271">
    <property type="term" value="P:polysaccharide biosynthetic process"/>
    <property type="evidence" value="ECO:0007669"/>
    <property type="project" value="InterPro"/>
</dbReference>
<feature type="domain" description="UDP-glucose/GDP-mannose dehydrogenase C-terminal" evidence="11">
    <location>
        <begin position="438"/>
        <end position="546"/>
    </location>
</feature>
<dbReference type="SMART" id="SM00984">
    <property type="entry name" value="UDPG_MGDP_dh_C"/>
    <property type="match status" value="1"/>
</dbReference>
<feature type="compositionally biased region" description="Polar residues" evidence="10">
    <location>
        <begin position="9"/>
        <end position="28"/>
    </location>
</feature>
<dbReference type="EMBL" id="KN846988">
    <property type="protein sequence ID" value="KIW92690.1"/>
    <property type="molecule type" value="Genomic_DNA"/>
</dbReference>
<dbReference type="PANTHER" id="PTHR11374">
    <property type="entry name" value="UDP-GLUCOSE DEHYDROGENASE/UDP-MANNAC DEHYDROGENASE"/>
    <property type="match status" value="1"/>
</dbReference>
<dbReference type="VEuPathDB" id="FungiDB:Z519_06537"/>
<dbReference type="Pfam" id="PF03720">
    <property type="entry name" value="UDPG_MGDP_dh_C"/>
    <property type="match status" value="1"/>
</dbReference>
<dbReference type="FunFam" id="1.20.5.100:FF:000001">
    <property type="entry name" value="UDP-glucose 6-dehydrogenase"/>
    <property type="match status" value="1"/>
</dbReference>
<feature type="binding site" evidence="9">
    <location>
        <position position="115"/>
    </location>
    <ligand>
        <name>NAD(+)</name>
        <dbReference type="ChEBI" id="CHEBI:57540"/>
    </ligand>
</feature>
<feature type="region of interest" description="Disordered" evidence="10">
    <location>
        <begin position="1"/>
        <end position="39"/>
    </location>
</feature>
<dbReference type="OrthoDB" id="5059218at2759"/>
<evidence type="ECO:0000256" key="3">
    <source>
        <dbReference type="ARBA" id="ARBA00012954"/>
    </source>
</evidence>
<feature type="binding site" evidence="9">
    <location>
        <position position="452"/>
    </location>
    <ligand>
        <name>NAD(+)</name>
        <dbReference type="ChEBI" id="CHEBI:57540"/>
    </ligand>
</feature>